<gene>
    <name evidence="3" type="ORF">ECRASSUSDP1_LOCUS14964</name>
</gene>
<dbReference type="AlphaFoldDB" id="A0AAD1XJ50"/>
<dbReference type="PANTHER" id="PTHR16184">
    <property type="entry name" value="ELONGATOR COMPLEX PROTEIN 6"/>
    <property type="match status" value="1"/>
</dbReference>
<accession>A0AAD1XJ50</accession>
<keyword evidence="4" id="KW-1185">Reference proteome</keyword>
<evidence type="ECO:0000313" key="4">
    <source>
        <dbReference type="Proteomes" id="UP001295684"/>
    </source>
</evidence>
<dbReference type="PANTHER" id="PTHR16184:SF6">
    <property type="entry name" value="ELONGATOR COMPLEX PROTEIN 6"/>
    <property type="match status" value="1"/>
</dbReference>
<dbReference type="GO" id="GO:0002098">
    <property type="term" value="P:tRNA wobble uridine modification"/>
    <property type="evidence" value="ECO:0007669"/>
    <property type="project" value="InterPro"/>
</dbReference>
<evidence type="ECO:0000313" key="3">
    <source>
        <dbReference type="EMBL" id="CAI2373618.1"/>
    </source>
</evidence>
<evidence type="ECO:0000256" key="1">
    <source>
        <dbReference type="ARBA" id="ARBA00005043"/>
    </source>
</evidence>
<comment type="pathway">
    <text evidence="1">tRNA modification; 5-methoxycarbonylmethyl-2-thiouridine-tRNA biosynthesis.</text>
</comment>
<evidence type="ECO:0000256" key="2">
    <source>
        <dbReference type="SAM" id="MobiDB-lite"/>
    </source>
</evidence>
<feature type="region of interest" description="Disordered" evidence="2">
    <location>
        <begin position="160"/>
        <end position="182"/>
    </location>
</feature>
<organism evidence="3 4">
    <name type="scientific">Euplotes crassus</name>
    <dbReference type="NCBI Taxonomy" id="5936"/>
    <lineage>
        <taxon>Eukaryota</taxon>
        <taxon>Sar</taxon>
        <taxon>Alveolata</taxon>
        <taxon>Ciliophora</taxon>
        <taxon>Intramacronucleata</taxon>
        <taxon>Spirotrichea</taxon>
        <taxon>Hypotrichia</taxon>
        <taxon>Euplotida</taxon>
        <taxon>Euplotidae</taxon>
        <taxon>Moneuplotes</taxon>
    </lineage>
</organism>
<protein>
    <submittedName>
        <fullName evidence="3">Uncharacterized protein</fullName>
    </submittedName>
</protein>
<dbReference type="EMBL" id="CAMPGE010014975">
    <property type="protein sequence ID" value="CAI2373618.1"/>
    <property type="molecule type" value="Genomic_DNA"/>
</dbReference>
<comment type="caution">
    <text evidence="3">The sequence shown here is derived from an EMBL/GenBank/DDBJ whole genome shotgun (WGS) entry which is preliminary data.</text>
</comment>
<name>A0AAD1XJ50_EUPCR</name>
<dbReference type="GO" id="GO:0033588">
    <property type="term" value="C:elongator holoenzyme complex"/>
    <property type="evidence" value="ECO:0007669"/>
    <property type="project" value="InterPro"/>
</dbReference>
<dbReference type="InterPro" id="IPR018627">
    <property type="entry name" value="ELP6"/>
</dbReference>
<feature type="compositionally biased region" description="Acidic residues" evidence="2">
    <location>
        <begin position="166"/>
        <end position="182"/>
    </location>
</feature>
<sequence>MLYELIQCYLKKNFQVITVMSNKSPTHYLAAMKKMRINYTSYASKGQLSYLDLFSAPFEDLDFTSVPLSDTCPPTFDPAASFKDLIRVSFDSDSEAITNLTKLAKEVQKCIKVGQFTGVVILFDTLNPLMDSLGASDLEVLQFIQTMQECCAQLRTQKQSVKEVAEPQEDSGDDYYDEDSDDSDDIAAMRARRGLPPKPAAKAAEESKSEGGQHLVANLVFTFDADLFLTQSDKSFYEELIMSQSDFVLEVHANESGYSKDLDGTLILKKNLFEESLLTKIQHKAKTKFKVKETAVDYFEYFTF</sequence>
<reference evidence="3" key="1">
    <citation type="submission" date="2023-07" db="EMBL/GenBank/DDBJ databases">
        <authorList>
            <consortium name="AG Swart"/>
            <person name="Singh M."/>
            <person name="Singh A."/>
            <person name="Seah K."/>
            <person name="Emmerich C."/>
        </authorList>
    </citation>
    <scope>NUCLEOTIDE SEQUENCE</scope>
    <source>
        <strain evidence="3">DP1</strain>
    </source>
</reference>
<dbReference type="Proteomes" id="UP001295684">
    <property type="component" value="Unassembled WGS sequence"/>
</dbReference>
<proteinExistence type="predicted"/>